<evidence type="ECO:0000256" key="1">
    <source>
        <dbReference type="SAM" id="MobiDB-lite"/>
    </source>
</evidence>
<feature type="region of interest" description="Disordered" evidence="1">
    <location>
        <begin position="541"/>
        <end position="674"/>
    </location>
</feature>
<dbReference type="GO" id="GO:0000785">
    <property type="term" value="C:chromatin"/>
    <property type="evidence" value="ECO:0007669"/>
    <property type="project" value="TreeGrafter"/>
</dbReference>
<feature type="compositionally biased region" description="Basic and acidic residues" evidence="1">
    <location>
        <begin position="574"/>
        <end position="627"/>
    </location>
</feature>
<dbReference type="InterPro" id="IPR027353">
    <property type="entry name" value="NET_dom"/>
</dbReference>
<dbReference type="PANTHER" id="PTHR22880:SF225">
    <property type="entry name" value="BROMODOMAIN-CONTAINING PROTEIN BET-1-RELATED"/>
    <property type="match status" value="1"/>
</dbReference>
<dbReference type="InterPro" id="IPR038336">
    <property type="entry name" value="NET_sf"/>
</dbReference>
<dbReference type="EMBL" id="JASPKZ010004221">
    <property type="protein sequence ID" value="KAJ9590383.1"/>
    <property type="molecule type" value="Genomic_DNA"/>
</dbReference>
<evidence type="ECO:0000313" key="4">
    <source>
        <dbReference type="Proteomes" id="UP001233999"/>
    </source>
</evidence>
<comment type="caution">
    <text evidence="3">The sequence shown here is derived from an EMBL/GenBank/DDBJ whole genome shotgun (WGS) entry which is preliminary data.</text>
</comment>
<proteinExistence type="predicted"/>
<feature type="compositionally biased region" description="Low complexity" evidence="1">
    <location>
        <begin position="290"/>
        <end position="299"/>
    </location>
</feature>
<gene>
    <name evidence="3" type="ORF">L9F63_016574</name>
</gene>
<dbReference type="FunFam" id="1.20.1270.220:FF:000001">
    <property type="entry name" value="bromodomain-containing protein 2 isoform X1"/>
    <property type="match status" value="1"/>
</dbReference>
<feature type="region of interest" description="Disordered" evidence="1">
    <location>
        <begin position="248"/>
        <end position="310"/>
    </location>
</feature>
<dbReference type="Pfam" id="PF17035">
    <property type="entry name" value="BET"/>
    <property type="match status" value="1"/>
</dbReference>
<feature type="region of interest" description="Disordered" evidence="1">
    <location>
        <begin position="469"/>
        <end position="516"/>
    </location>
</feature>
<feature type="non-terminal residue" evidence="3">
    <location>
        <position position="694"/>
    </location>
</feature>
<feature type="compositionally biased region" description="Basic and acidic residues" evidence="1">
    <location>
        <begin position="659"/>
        <end position="674"/>
    </location>
</feature>
<reference evidence="3" key="1">
    <citation type="journal article" date="2023" name="IScience">
        <title>Live-bearing cockroach genome reveals convergent evolutionary mechanisms linked to viviparity in insects and beyond.</title>
        <authorList>
            <person name="Fouks B."/>
            <person name="Harrison M.C."/>
            <person name="Mikhailova A.A."/>
            <person name="Marchal E."/>
            <person name="English S."/>
            <person name="Carruthers M."/>
            <person name="Jennings E.C."/>
            <person name="Chiamaka E.L."/>
            <person name="Frigard R.A."/>
            <person name="Pippel M."/>
            <person name="Attardo G.M."/>
            <person name="Benoit J.B."/>
            <person name="Bornberg-Bauer E."/>
            <person name="Tobe S.S."/>
        </authorList>
    </citation>
    <scope>NUCLEOTIDE SEQUENCE</scope>
    <source>
        <strain evidence="3">Stay&amp;Tobe</strain>
    </source>
</reference>
<evidence type="ECO:0000313" key="3">
    <source>
        <dbReference type="EMBL" id="KAJ9590383.1"/>
    </source>
</evidence>
<dbReference type="AlphaFoldDB" id="A0AAD8EHE3"/>
<feature type="compositionally biased region" description="Low complexity" evidence="1">
    <location>
        <begin position="109"/>
        <end position="133"/>
    </location>
</feature>
<dbReference type="GO" id="GO:0005634">
    <property type="term" value="C:nucleus"/>
    <property type="evidence" value="ECO:0007669"/>
    <property type="project" value="TreeGrafter"/>
</dbReference>
<dbReference type="Gene3D" id="1.20.1270.220">
    <property type="match status" value="1"/>
</dbReference>
<name>A0AAD8EHE3_DIPPU</name>
<reference evidence="3" key="2">
    <citation type="submission" date="2023-05" db="EMBL/GenBank/DDBJ databases">
        <authorList>
            <person name="Fouks B."/>
        </authorList>
    </citation>
    <scope>NUCLEOTIDE SEQUENCE</scope>
    <source>
        <strain evidence="3">Stay&amp;Tobe</strain>
        <tissue evidence="3">Testes</tissue>
    </source>
</reference>
<dbReference type="GO" id="GO:0006338">
    <property type="term" value="P:chromatin remodeling"/>
    <property type="evidence" value="ECO:0007669"/>
    <property type="project" value="TreeGrafter"/>
</dbReference>
<dbReference type="PROSITE" id="PS51525">
    <property type="entry name" value="NET"/>
    <property type="match status" value="1"/>
</dbReference>
<evidence type="ECO:0000259" key="2">
    <source>
        <dbReference type="PROSITE" id="PS51525"/>
    </source>
</evidence>
<accession>A0AAD8EHE3</accession>
<dbReference type="InterPro" id="IPR050935">
    <property type="entry name" value="Bromo_chromatin_reader"/>
</dbReference>
<dbReference type="PANTHER" id="PTHR22880">
    <property type="entry name" value="FALZ-RELATED BROMODOMAIN-CONTAINING PROTEINS"/>
    <property type="match status" value="1"/>
</dbReference>
<feature type="non-terminal residue" evidence="3">
    <location>
        <position position="1"/>
    </location>
</feature>
<keyword evidence="4" id="KW-1185">Reference proteome</keyword>
<feature type="domain" description="NET" evidence="2">
    <location>
        <begin position="1"/>
        <end position="55"/>
    </location>
</feature>
<protein>
    <recommendedName>
        <fullName evidence="2">NET domain-containing protein</fullName>
    </recommendedName>
</protein>
<dbReference type="GO" id="GO:0006355">
    <property type="term" value="P:regulation of DNA-templated transcription"/>
    <property type="evidence" value="ECO:0007669"/>
    <property type="project" value="TreeGrafter"/>
</dbReference>
<organism evidence="3 4">
    <name type="scientific">Diploptera punctata</name>
    <name type="common">Pacific beetle cockroach</name>
    <dbReference type="NCBI Taxonomy" id="6984"/>
    <lineage>
        <taxon>Eukaryota</taxon>
        <taxon>Metazoa</taxon>
        <taxon>Ecdysozoa</taxon>
        <taxon>Arthropoda</taxon>
        <taxon>Hexapoda</taxon>
        <taxon>Insecta</taxon>
        <taxon>Pterygota</taxon>
        <taxon>Neoptera</taxon>
        <taxon>Polyneoptera</taxon>
        <taxon>Dictyoptera</taxon>
        <taxon>Blattodea</taxon>
        <taxon>Blaberoidea</taxon>
        <taxon>Blaberidae</taxon>
        <taxon>Diplopterinae</taxon>
        <taxon>Diploptera</taxon>
    </lineage>
</organism>
<feature type="compositionally biased region" description="Polar residues" evidence="1">
    <location>
        <begin position="550"/>
        <end position="572"/>
    </location>
</feature>
<dbReference type="Proteomes" id="UP001233999">
    <property type="component" value="Unassembled WGS sequence"/>
</dbReference>
<feature type="region of interest" description="Disordered" evidence="1">
    <location>
        <begin position="54"/>
        <end position="138"/>
    </location>
</feature>
<feature type="compositionally biased region" description="Basic and acidic residues" evidence="1">
    <location>
        <begin position="63"/>
        <end position="81"/>
    </location>
</feature>
<sequence>DKLGRVVHIIQSREPSLRDSNPDEIEIDFETLKPSTLRELESYVASCLRKKPRKPYYKKLPGKSKDEQMAEKKQELEKRLQDVTGQLGSAKKPPKKEENKSVDVAGTRLSATSSSSSDSDSSTSSLSSSSSDSSDSEAETKTLAKKLDSTVEVCTCEIAISVTTKHYGWSMTEEIEKKPVLECDPMISVNNNNNLLYKRKKCQHVTFKQNMKAAQGAVPPPVTAVTTSVPTLTMTTTGHIVTNAQHANRKTAAPAPGNNPTLLKQPEPVAATKPAPVASHPLPPQPPRPTATATAAPIKKPAPPPQPAAVTPTVALPKVNIPSCDKLKFDLNIDPVVKEPVEVVTTAPAPPVITPTVTPVATATLIKPEFNNKPINVLPPVAPISAPVVDPLATNMPGQMPPVVTTASNIVSPAITMHPGFDMSMPSSPPQHSSNGLSPYNNGVQMATGVPSIFDPLPPPTTITNTTMASQTVRKEEKPVVVPQPVPSKPVPDNILNNSMPVERKMTPPESSKTSAANFASAFKNKLSPVLEQNVKNASSWSSLAQASSPQNTPGPTTSSLKSTKDSFQQFKKQAKEKMDRQRALIEQQELRRMQKEQQEKERLRLENEKRREREEEEALEKARKAAQEQQVSRQETDVKTSPPPPETVIPSQQVPDKSAAERERQRLREQERRRREAILKSQLVVLISNRTPS</sequence>